<protein>
    <submittedName>
        <fullName evidence="1">Uncharacterized protein</fullName>
    </submittedName>
</protein>
<dbReference type="InParanoid" id="A0A2P5ENW7"/>
<name>A0A2P5ENW7_TREOI</name>
<proteinExistence type="predicted"/>
<dbReference type="Proteomes" id="UP000237000">
    <property type="component" value="Unassembled WGS sequence"/>
</dbReference>
<keyword evidence="2" id="KW-1185">Reference proteome</keyword>
<evidence type="ECO:0000313" key="2">
    <source>
        <dbReference type="Proteomes" id="UP000237000"/>
    </source>
</evidence>
<dbReference type="AlphaFoldDB" id="A0A2P5ENW7"/>
<gene>
    <name evidence="1" type="ORF">TorRG33x02_170130</name>
</gene>
<sequence length="54" mass="5915">QQDIAPLALEVNADMEDLAFRLAVLRQAASRMTDQRQGGPRLGSLLCYLNSSLP</sequence>
<evidence type="ECO:0000313" key="1">
    <source>
        <dbReference type="EMBL" id="PON87236.1"/>
    </source>
</evidence>
<accession>A0A2P5ENW7</accession>
<organism evidence="1 2">
    <name type="scientific">Trema orientale</name>
    <name type="common">Charcoal tree</name>
    <name type="synonym">Celtis orientalis</name>
    <dbReference type="NCBI Taxonomy" id="63057"/>
    <lineage>
        <taxon>Eukaryota</taxon>
        <taxon>Viridiplantae</taxon>
        <taxon>Streptophyta</taxon>
        <taxon>Embryophyta</taxon>
        <taxon>Tracheophyta</taxon>
        <taxon>Spermatophyta</taxon>
        <taxon>Magnoliopsida</taxon>
        <taxon>eudicotyledons</taxon>
        <taxon>Gunneridae</taxon>
        <taxon>Pentapetalae</taxon>
        <taxon>rosids</taxon>
        <taxon>fabids</taxon>
        <taxon>Rosales</taxon>
        <taxon>Cannabaceae</taxon>
        <taxon>Trema</taxon>
    </lineage>
</organism>
<dbReference type="EMBL" id="JXTC01000120">
    <property type="protein sequence ID" value="PON87236.1"/>
    <property type="molecule type" value="Genomic_DNA"/>
</dbReference>
<comment type="caution">
    <text evidence="1">The sequence shown here is derived from an EMBL/GenBank/DDBJ whole genome shotgun (WGS) entry which is preliminary data.</text>
</comment>
<reference evidence="2" key="1">
    <citation type="submission" date="2016-06" db="EMBL/GenBank/DDBJ databases">
        <title>Parallel loss of symbiosis genes in relatives of nitrogen-fixing non-legume Parasponia.</title>
        <authorList>
            <person name="Van Velzen R."/>
            <person name="Holmer R."/>
            <person name="Bu F."/>
            <person name="Rutten L."/>
            <person name="Van Zeijl A."/>
            <person name="Liu W."/>
            <person name="Santuari L."/>
            <person name="Cao Q."/>
            <person name="Sharma T."/>
            <person name="Shen D."/>
            <person name="Roswanjaya Y."/>
            <person name="Wardhani T."/>
            <person name="Kalhor M.S."/>
            <person name="Jansen J."/>
            <person name="Van den Hoogen J."/>
            <person name="Gungor B."/>
            <person name="Hartog M."/>
            <person name="Hontelez J."/>
            <person name="Verver J."/>
            <person name="Yang W.-C."/>
            <person name="Schijlen E."/>
            <person name="Repin R."/>
            <person name="Schilthuizen M."/>
            <person name="Schranz E."/>
            <person name="Heidstra R."/>
            <person name="Miyata K."/>
            <person name="Fedorova E."/>
            <person name="Kohlen W."/>
            <person name="Bisseling T."/>
            <person name="Smit S."/>
            <person name="Geurts R."/>
        </authorList>
    </citation>
    <scope>NUCLEOTIDE SEQUENCE [LARGE SCALE GENOMIC DNA]</scope>
    <source>
        <strain evidence="2">cv. RG33-2</strain>
    </source>
</reference>
<feature type="non-terminal residue" evidence="1">
    <location>
        <position position="1"/>
    </location>
</feature>